<keyword evidence="13" id="KW-0805">Transcription regulation</keyword>
<dbReference type="PANTHER" id="PTHR10625:SF14">
    <property type="entry name" value="HISTONE DEACETYLASE 8"/>
    <property type="match status" value="1"/>
</dbReference>
<evidence type="ECO:0000256" key="10">
    <source>
        <dbReference type="ARBA" id="ARBA00022723"/>
    </source>
</evidence>
<evidence type="ECO:0000256" key="13">
    <source>
        <dbReference type="ARBA" id="ARBA00023015"/>
    </source>
</evidence>
<evidence type="ECO:0000256" key="2">
    <source>
        <dbReference type="ARBA" id="ARBA00004123"/>
    </source>
</evidence>
<evidence type="ECO:0000256" key="14">
    <source>
        <dbReference type="ARBA" id="ARBA00023163"/>
    </source>
</evidence>
<evidence type="ECO:0000256" key="1">
    <source>
        <dbReference type="ARBA" id="ARBA00001968"/>
    </source>
</evidence>
<evidence type="ECO:0000256" key="15">
    <source>
        <dbReference type="ARBA" id="ARBA00023242"/>
    </source>
</evidence>
<feature type="compositionally biased region" description="Basic and acidic residues" evidence="22">
    <location>
        <begin position="95"/>
        <end position="108"/>
    </location>
</feature>
<protein>
    <recommendedName>
        <fullName evidence="16">Histone deacetylase 8</fullName>
        <ecNumber evidence="6">3.5.1.98</ecNumber>
    </recommendedName>
    <alternativeName>
        <fullName evidence="17">Protein deacetylase HDAC8</fullName>
    </alternativeName>
    <alternativeName>
        <fullName evidence="18">Protein decrotonylase HDAC8</fullName>
    </alternativeName>
</protein>
<evidence type="ECO:0000256" key="7">
    <source>
        <dbReference type="ARBA" id="ARBA00022454"/>
    </source>
</evidence>
<proteinExistence type="inferred from homology"/>
<evidence type="ECO:0000256" key="4">
    <source>
        <dbReference type="ARBA" id="ARBA00004496"/>
    </source>
</evidence>
<keyword evidence="25" id="KW-1185">Reference proteome</keyword>
<dbReference type="GO" id="GO:0005634">
    <property type="term" value="C:nucleus"/>
    <property type="evidence" value="ECO:0007669"/>
    <property type="project" value="UniProtKB-SubCell"/>
</dbReference>
<comment type="similarity">
    <text evidence="5">Belongs to the histone deacetylase family. HD type 1 subfamily.</text>
</comment>
<dbReference type="GO" id="GO:0031507">
    <property type="term" value="P:heterochromatin formation"/>
    <property type="evidence" value="ECO:0007669"/>
    <property type="project" value="TreeGrafter"/>
</dbReference>
<evidence type="ECO:0000256" key="19">
    <source>
        <dbReference type="ARBA" id="ARBA00049136"/>
    </source>
</evidence>
<feature type="region of interest" description="Disordered" evidence="22">
    <location>
        <begin position="29"/>
        <end position="122"/>
    </location>
</feature>
<evidence type="ECO:0000256" key="18">
    <source>
        <dbReference type="ARBA" id="ARBA00042783"/>
    </source>
</evidence>
<feature type="domain" description="Histone deacetylase" evidence="23">
    <location>
        <begin position="144"/>
        <end position="432"/>
    </location>
</feature>
<evidence type="ECO:0000256" key="17">
    <source>
        <dbReference type="ARBA" id="ARBA00041964"/>
    </source>
</evidence>
<dbReference type="GO" id="GO:0046872">
    <property type="term" value="F:metal ion binding"/>
    <property type="evidence" value="ECO:0007669"/>
    <property type="project" value="UniProtKB-KW"/>
</dbReference>
<keyword evidence="7" id="KW-0158">Chromosome</keyword>
<dbReference type="EnsemblMetazoa" id="G19662.3">
    <property type="protein sequence ID" value="G19662.3:cds"/>
    <property type="gene ID" value="G19662"/>
</dbReference>
<evidence type="ECO:0000256" key="3">
    <source>
        <dbReference type="ARBA" id="ARBA00004286"/>
    </source>
</evidence>
<organism evidence="24 25">
    <name type="scientific">Magallana gigas</name>
    <name type="common">Pacific oyster</name>
    <name type="synonym">Crassostrea gigas</name>
    <dbReference type="NCBI Taxonomy" id="29159"/>
    <lineage>
        <taxon>Eukaryota</taxon>
        <taxon>Metazoa</taxon>
        <taxon>Spiralia</taxon>
        <taxon>Lophotrochozoa</taxon>
        <taxon>Mollusca</taxon>
        <taxon>Bivalvia</taxon>
        <taxon>Autobranchia</taxon>
        <taxon>Pteriomorphia</taxon>
        <taxon>Ostreida</taxon>
        <taxon>Ostreoidea</taxon>
        <taxon>Ostreidae</taxon>
        <taxon>Magallana</taxon>
    </lineage>
</organism>
<sequence>MRVTYSMDVFDLSSQEEFSPLKPLTKRARRILTPAEDNEVSTNSVTRGEKERYPAPAEDKVSTDLVTSDEKELSSTLTGGTLNSQSVGPCNASQQREDLSELCPRIRDTTVSSKAQSDPDKQKKPVYIYSPELIQRCDAMPKIINRASKVHTLIQAYGLLNSMQVVPPRSATTEEMLGFHAEDYIQFLSLLGRQTDEEKLEEESEQYGLTYDCPINRHVYTYAALTSGASLRAAECLMEGRSQVAVNWCGGWHHAKRDMASGFCYINDIVLAILKLREKYDRVLYVDLDVHHGDGVEEAFCASTRVMTISVHKYSPGFFPGSGGLDSIGVGKGRGYTVNIPLLEGARDEEFVPLVCRVLHKAREVFSPQALVCQCGADGLSGDPMDSFSLTPTAYSRCLQFMLQWRLPTLVLGGGGYNSPNTARCWTRLTAILCGHKLSSEVPDHKFFMSYGPDFELNISPGNRKNMNSKEALRRIHNTIIENLDKLKSSSSQQQEKTQSTN</sequence>
<keyword evidence="12" id="KW-0156">Chromatin regulator</keyword>
<dbReference type="Proteomes" id="UP000005408">
    <property type="component" value="Unassembled WGS sequence"/>
</dbReference>
<evidence type="ECO:0000256" key="9">
    <source>
        <dbReference type="ARBA" id="ARBA00022491"/>
    </source>
</evidence>
<keyword evidence="8" id="KW-0963">Cytoplasm</keyword>
<evidence type="ECO:0000256" key="6">
    <source>
        <dbReference type="ARBA" id="ARBA00012111"/>
    </source>
</evidence>
<evidence type="ECO:0000313" key="25">
    <source>
        <dbReference type="Proteomes" id="UP000005408"/>
    </source>
</evidence>
<dbReference type="InterPro" id="IPR003084">
    <property type="entry name" value="HDAC_I/II"/>
</dbReference>
<keyword evidence="14" id="KW-0804">Transcription</keyword>
<evidence type="ECO:0000256" key="22">
    <source>
        <dbReference type="SAM" id="MobiDB-lite"/>
    </source>
</evidence>
<evidence type="ECO:0000256" key="20">
    <source>
        <dbReference type="ARBA" id="ARBA00049193"/>
    </source>
</evidence>
<dbReference type="InterPro" id="IPR023801">
    <property type="entry name" value="His_deacetylse_dom"/>
</dbReference>
<dbReference type="InterPro" id="IPR000286">
    <property type="entry name" value="HDACs"/>
</dbReference>
<dbReference type="SUPFAM" id="SSF52768">
    <property type="entry name" value="Arginase/deacetylase"/>
    <property type="match status" value="1"/>
</dbReference>
<comment type="catalytic activity">
    <reaction evidence="21">
        <text>N(6)-acetyl-L-lysyl-[histone] + H2O = L-lysyl-[histone] + acetate</text>
        <dbReference type="Rhea" id="RHEA:58196"/>
        <dbReference type="Rhea" id="RHEA-COMP:9845"/>
        <dbReference type="Rhea" id="RHEA-COMP:11338"/>
        <dbReference type="ChEBI" id="CHEBI:15377"/>
        <dbReference type="ChEBI" id="CHEBI:29969"/>
        <dbReference type="ChEBI" id="CHEBI:30089"/>
        <dbReference type="ChEBI" id="CHEBI:61930"/>
        <dbReference type="EC" id="3.5.1.98"/>
    </reaction>
    <physiologicalReaction direction="left-to-right" evidence="21">
        <dbReference type="Rhea" id="RHEA:58197"/>
    </physiologicalReaction>
</comment>
<evidence type="ECO:0000256" key="16">
    <source>
        <dbReference type="ARBA" id="ARBA00040347"/>
    </source>
</evidence>
<dbReference type="GO" id="GO:0005737">
    <property type="term" value="C:cytoplasm"/>
    <property type="evidence" value="ECO:0007669"/>
    <property type="project" value="UniProtKB-SubCell"/>
</dbReference>
<keyword evidence="9" id="KW-0678">Repressor</keyword>
<keyword evidence="15" id="KW-0539">Nucleus</keyword>
<evidence type="ECO:0000256" key="11">
    <source>
        <dbReference type="ARBA" id="ARBA00022801"/>
    </source>
</evidence>
<comment type="subcellular location">
    <subcellularLocation>
        <location evidence="3">Chromosome</location>
    </subcellularLocation>
    <subcellularLocation>
        <location evidence="4">Cytoplasm</location>
    </subcellularLocation>
    <subcellularLocation>
        <location evidence="2">Nucleus</location>
    </subcellularLocation>
</comment>
<dbReference type="Gene3D" id="3.40.800.20">
    <property type="entry name" value="Histone deacetylase domain"/>
    <property type="match status" value="1"/>
</dbReference>
<keyword evidence="11" id="KW-0378">Hydrolase</keyword>
<evidence type="ECO:0000256" key="12">
    <source>
        <dbReference type="ARBA" id="ARBA00022853"/>
    </source>
</evidence>
<dbReference type="InterPro" id="IPR023696">
    <property type="entry name" value="Ureohydrolase_dom_sf"/>
</dbReference>
<feature type="compositionally biased region" description="Polar residues" evidence="22">
    <location>
        <begin position="74"/>
        <end position="94"/>
    </location>
</feature>
<comment type="cofactor">
    <cofactor evidence="1">
        <name>a divalent metal cation</name>
        <dbReference type="ChEBI" id="CHEBI:60240"/>
    </cofactor>
</comment>
<evidence type="ECO:0000256" key="8">
    <source>
        <dbReference type="ARBA" id="ARBA00022490"/>
    </source>
</evidence>
<evidence type="ECO:0000313" key="24">
    <source>
        <dbReference type="EnsemblMetazoa" id="G19662.3:cds"/>
    </source>
</evidence>
<dbReference type="PRINTS" id="PR01271">
    <property type="entry name" value="HISDACETLASE"/>
</dbReference>
<comment type="catalytic activity">
    <reaction evidence="19">
        <text>N(6)-acetyl-L-lysyl-[protein] + H2O = L-lysyl-[protein] + acetate</text>
        <dbReference type="Rhea" id="RHEA:58108"/>
        <dbReference type="Rhea" id="RHEA-COMP:9752"/>
        <dbReference type="Rhea" id="RHEA-COMP:10731"/>
        <dbReference type="ChEBI" id="CHEBI:15377"/>
        <dbReference type="ChEBI" id="CHEBI:29969"/>
        <dbReference type="ChEBI" id="CHEBI:30089"/>
        <dbReference type="ChEBI" id="CHEBI:61930"/>
    </reaction>
    <physiologicalReaction direction="left-to-right" evidence="19">
        <dbReference type="Rhea" id="RHEA:58109"/>
    </physiologicalReaction>
</comment>
<reference evidence="24" key="1">
    <citation type="submission" date="2022-08" db="UniProtKB">
        <authorList>
            <consortium name="EnsemblMetazoa"/>
        </authorList>
    </citation>
    <scope>IDENTIFICATION</scope>
    <source>
        <strain evidence="24">05x7-T-G4-1.051#20</strain>
    </source>
</reference>
<dbReference type="AlphaFoldDB" id="A0A8W8JJB6"/>
<evidence type="ECO:0000256" key="5">
    <source>
        <dbReference type="ARBA" id="ARBA00006457"/>
    </source>
</evidence>
<dbReference type="PANTHER" id="PTHR10625">
    <property type="entry name" value="HISTONE DEACETYLASE HDAC1-RELATED"/>
    <property type="match status" value="1"/>
</dbReference>
<dbReference type="GO" id="GO:0005694">
    <property type="term" value="C:chromosome"/>
    <property type="evidence" value="ECO:0007669"/>
    <property type="project" value="UniProtKB-SubCell"/>
</dbReference>
<dbReference type="PRINTS" id="PR01270">
    <property type="entry name" value="HDASUPER"/>
</dbReference>
<dbReference type="Pfam" id="PF00850">
    <property type="entry name" value="Hist_deacetyl"/>
    <property type="match status" value="1"/>
</dbReference>
<keyword evidence="10" id="KW-0479">Metal-binding</keyword>
<accession>A0A8W8JJB6</accession>
<evidence type="ECO:0000256" key="21">
    <source>
        <dbReference type="ARBA" id="ARBA00049416"/>
    </source>
</evidence>
<feature type="compositionally biased region" description="Basic and acidic residues" evidence="22">
    <location>
        <begin position="47"/>
        <end position="73"/>
    </location>
</feature>
<comment type="catalytic activity">
    <reaction evidence="20">
        <text>N(6)-(2E)-butenoyl-L-lysyl-[protein] + H2O = (2E)-2-butenoate + L-lysyl-[protein]</text>
        <dbReference type="Rhea" id="RHEA:69172"/>
        <dbReference type="Rhea" id="RHEA-COMP:9752"/>
        <dbReference type="Rhea" id="RHEA-COMP:13707"/>
        <dbReference type="ChEBI" id="CHEBI:15377"/>
        <dbReference type="ChEBI" id="CHEBI:29969"/>
        <dbReference type="ChEBI" id="CHEBI:35899"/>
        <dbReference type="ChEBI" id="CHEBI:137954"/>
    </reaction>
    <physiologicalReaction direction="left-to-right" evidence="20">
        <dbReference type="Rhea" id="RHEA:69173"/>
    </physiologicalReaction>
</comment>
<dbReference type="InterPro" id="IPR037138">
    <property type="entry name" value="His_deacetylse_dom_sf"/>
</dbReference>
<dbReference type="GO" id="GO:0141221">
    <property type="term" value="F:histone deacetylase activity, hydrolytic mechanism"/>
    <property type="evidence" value="ECO:0007669"/>
    <property type="project" value="UniProtKB-EC"/>
</dbReference>
<dbReference type="EC" id="3.5.1.98" evidence="6"/>
<evidence type="ECO:0000259" key="23">
    <source>
        <dbReference type="Pfam" id="PF00850"/>
    </source>
</evidence>
<name>A0A8W8JJB6_MAGGI</name>